<keyword evidence="9" id="KW-1185">Reference proteome</keyword>
<reference evidence="8 9" key="1">
    <citation type="submission" date="2016-08" db="EMBL/GenBank/DDBJ databases">
        <authorList>
            <person name="Seilhamer J.J."/>
        </authorList>
    </citation>
    <scope>NUCLEOTIDE SEQUENCE [LARGE SCALE GENOMIC DNA]</scope>
    <source>
        <strain evidence="8 9">KCTC 42603</strain>
    </source>
</reference>
<dbReference type="RefSeq" id="WP_070127040.1">
    <property type="nucleotide sequence ID" value="NZ_MDHN01000041.1"/>
</dbReference>
<dbReference type="PROSITE" id="PS00675">
    <property type="entry name" value="SIGMA54_INTERACT_1"/>
    <property type="match status" value="1"/>
</dbReference>
<dbReference type="PRINTS" id="PR01590">
    <property type="entry name" value="HTHFIS"/>
</dbReference>
<dbReference type="Gene3D" id="1.10.8.60">
    <property type="match status" value="1"/>
</dbReference>
<dbReference type="SUPFAM" id="SSF52172">
    <property type="entry name" value="CheY-like"/>
    <property type="match status" value="1"/>
</dbReference>
<dbReference type="FunFam" id="3.40.50.300:FF:000006">
    <property type="entry name" value="DNA-binding transcriptional regulator NtrC"/>
    <property type="match status" value="1"/>
</dbReference>
<dbReference type="AlphaFoldDB" id="A0A1E7Z5X6"/>
<evidence type="ECO:0000256" key="3">
    <source>
        <dbReference type="ARBA" id="ARBA00023015"/>
    </source>
</evidence>
<organism evidence="8 9">
    <name type="scientific">Alteromonas confluentis</name>
    <dbReference type="NCBI Taxonomy" id="1656094"/>
    <lineage>
        <taxon>Bacteria</taxon>
        <taxon>Pseudomonadati</taxon>
        <taxon>Pseudomonadota</taxon>
        <taxon>Gammaproteobacteria</taxon>
        <taxon>Alteromonadales</taxon>
        <taxon>Alteromonadaceae</taxon>
        <taxon>Alteromonas/Salinimonas group</taxon>
        <taxon>Alteromonas</taxon>
    </lineage>
</organism>
<dbReference type="EMBL" id="MDHN01000041">
    <property type="protein sequence ID" value="OFC68936.1"/>
    <property type="molecule type" value="Genomic_DNA"/>
</dbReference>
<dbReference type="PROSITE" id="PS50045">
    <property type="entry name" value="SIGMA54_INTERACT_4"/>
    <property type="match status" value="1"/>
</dbReference>
<dbReference type="InterPro" id="IPR002197">
    <property type="entry name" value="HTH_Fis"/>
</dbReference>
<dbReference type="SUPFAM" id="SSF52540">
    <property type="entry name" value="P-loop containing nucleoside triphosphate hydrolases"/>
    <property type="match status" value="1"/>
</dbReference>
<dbReference type="SUPFAM" id="SSF46689">
    <property type="entry name" value="Homeodomain-like"/>
    <property type="match status" value="1"/>
</dbReference>
<dbReference type="Pfam" id="PF25601">
    <property type="entry name" value="AAA_lid_14"/>
    <property type="match status" value="1"/>
</dbReference>
<evidence type="ECO:0000256" key="2">
    <source>
        <dbReference type="ARBA" id="ARBA00022840"/>
    </source>
</evidence>
<feature type="domain" description="Sigma-54 factor interaction" evidence="7">
    <location>
        <begin position="130"/>
        <end position="358"/>
    </location>
</feature>
<evidence type="ECO:0000313" key="8">
    <source>
        <dbReference type="EMBL" id="OFC68936.1"/>
    </source>
</evidence>
<dbReference type="PANTHER" id="PTHR32071:SF117">
    <property type="entry name" value="PTS-DEPENDENT DIHYDROXYACETONE KINASE OPERON REGULATORY PROTEIN-RELATED"/>
    <property type="match status" value="1"/>
</dbReference>
<keyword evidence="4" id="KW-0238">DNA-binding</keyword>
<protein>
    <submittedName>
        <fullName evidence="8">Sigma-54-dependent Fis family transcriptional regulator</fullName>
    </submittedName>
</protein>
<dbReference type="Proteomes" id="UP000175691">
    <property type="component" value="Unassembled WGS sequence"/>
</dbReference>
<keyword evidence="2" id="KW-0067">ATP-binding</keyword>
<dbReference type="PANTHER" id="PTHR32071">
    <property type="entry name" value="TRANSCRIPTIONAL REGULATORY PROTEIN"/>
    <property type="match status" value="1"/>
</dbReference>
<dbReference type="InterPro" id="IPR011006">
    <property type="entry name" value="CheY-like_superfamily"/>
</dbReference>
<dbReference type="Pfam" id="PF00158">
    <property type="entry name" value="Sigma54_activat"/>
    <property type="match status" value="1"/>
</dbReference>
<dbReference type="Pfam" id="PF06490">
    <property type="entry name" value="FleQ"/>
    <property type="match status" value="1"/>
</dbReference>
<evidence type="ECO:0000256" key="6">
    <source>
        <dbReference type="SAM" id="MobiDB-lite"/>
    </source>
</evidence>
<name>A0A1E7Z5X6_9ALTE</name>
<comment type="caution">
    <text evidence="8">The sequence shown here is derived from an EMBL/GenBank/DDBJ whole genome shotgun (WGS) entry which is preliminary data.</text>
</comment>
<dbReference type="InterPro" id="IPR058031">
    <property type="entry name" value="AAA_lid_NorR"/>
</dbReference>
<sequence>MKEILLVSDNGELIQKLETVITFMGEACFGQSFADSLGYLNTHSVEAVMVDYARPDQVQNLVAQFPHIPFVAIQSADGQVTPNCNLVSTATLPITYPVLTQAIHRCQEYSRHRPGPVKTAGLKTRLFRSLVGRSQQIQIVRKLVEQVAPTDATVLILGESGTGKEVIARNVHFLSERKDGPFIPVNCGAIPGELLESELFGHEKGAFTGAISARKGRFELAEGGTLFLDEIGDMPLQMQVKLLRVLQERTFERVGGHTPIRANVRIIAATHRNLETMIKDDKFREDLYYRLNVFPIDSPALRERREDIPLLLQELISRIQGDGVSVVKFTEMAISSLMEHDWAGNVRELSNLVERLSILYPNQIVDIQDLPVKYQYGEIQIYEPDYPEELLERDAFNELFAEAAASEADRDAENTPEPAAPEASSDNSQLPEGGVNLKEYLSELEINLIIQALDQQEWVVARAADKLGMRRTTLVEKMRKYEIQREESVPSDN</sequence>
<keyword evidence="1" id="KW-0547">Nucleotide-binding</keyword>
<dbReference type="InterPro" id="IPR009057">
    <property type="entry name" value="Homeodomain-like_sf"/>
</dbReference>
<dbReference type="InterPro" id="IPR025662">
    <property type="entry name" value="Sigma_54_int_dom_ATP-bd_1"/>
</dbReference>
<keyword evidence="3" id="KW-0805">Transcription regulation</keyword>
<dbReference type="InterPro" id="IPR003593">
    <property type="entry name" value="AAA+_ATPase"/>
</dbReference>
<accession>A0A1E7Z5X6</accession>
<dbReference type="GO" id="GO:0006355">
    <property type="term" value="P:regulation of DNA-templated transcription"/>
    <property type="evidence" value="ECO:0007669"/>
    <property type="project" value="InterPro"/>
</dbReference>
<dbReference type="InterPro" id="IPR025943">
    <property type="entry name" value="Sigma_54_int_dom_ATP-bd_2"/>
</dbReference>
<keyword evidence="5" id="KW-0804">Transcription</keyword>
<proteinExistence type="predicted"/>
<feature type="compositionally biased region" description="Low complexity" evidence="6">
    <location>
        <begin position="415"/>
        <end position="428"/>
    </location>
</feature>
<dbReference type="PROSITE" id="PS00676">
    <property type="entry name" value="SIGMA54_INTERACT_2"/>
    <property type="match status" value="1"/>
</dbReference>
<dbReference type="InterPro" id="IPR027417">
    <property type="entry name" value="P-loop_NTPase"/>
</dbReference>
<dbReference type="Pfam" id="PF02954">
    <property type="entry name" value="HTH_8"/>
    <property type="match status" value="1"/>
</dbReference>
<dbReference type="STRING" id="1656094.BFC18_19520"/>
<dbReference type="InterPro" id="IPR002078">
    <property type="entry name" value="Sigma_54_int"/>
</dbReference>
<evidence type="ECO:0000313" key="9">
    <source>
        <dbReference type="Proteomes" id="UP000175691"/>
    </source>
</evidence>
<dbReference type="GO" id="GO:0043565">
    <property type="term" value="F:sequence-specific DNA binding"/>
    <property type="evidence" value="ECO:0007669"/>
    <property type="project" value="InterPro"/>
</dbReference>
<dbReference type="SMART" id="SM00382">
    <property type="entry name" value="AAA"/>
    <property type="match status" value="1"/>
</dbReference>
<dbReference type="Gene3D" id="3.40.50.300">
    <property type="entry name" value="P-loop containing nucleotide triphosphate hydrolases"/>
    <property type="match status" value="1"/>
</dbReference>
<evidence type="ECO:0000256" key="1">
    <source>
        <dbReference type="ARBA" id="ARBA00022741"/>
    </source>
</evidence>
<feature type="region of interest" description="Disordered" evidence="6">
    <location>
        <begin position="405"/>
        <end position="432"/>
    </location>
</feature>
<dbReference type="InterPro" id="IPR010518">
    <property type="entry name" value="FleQ"/>
</dbReference>
<dbReference type="GO" id="GO:0005524">
    <property type="term" value="F:ATP binding"/>
    <property type="evidence" value="ECO:0007669"/>
    <property type="project" value="UniProtKB-KW"/>
</dbReference>
<dbReference type="OrthoDB" id="9804019at2"/>
<dbReference type="CDD" id="cd00009">
    <property type="entry name" value="AAA"/>
    <property type="match status" value="1"/>
</dbReference>
<dbReference type="Gene3D" id="3.40.50.2300">
    <property type="match status" value="1"/>
</dbReference>
<evidence type="ECO:0000256" key="4">
    <source>
        <dbReference type="ARBA" id="ARBA00023125"/>
    </source>
</evidence>
<evidence type="ECO:0000259" key="7">
    <source>
        <dbReference type="PROSITE" id="PS50045"/>
    </source>
</evidence>
<evidence type="ECO:0000256" key="5">
    <source>
        <dbReference type="ARBA" id="ARBA00023163"/>
    </source>
</evidence>
<gene>
    <name evidence="8" type="ORF">BFC18_19520</name>
</gene>
<dbReference type="Gene3D" id="1.10.10.60">
    <property type="entry name" value="Homeodomain-like"/>
    <property type="match status" value="1"/>
</dbReference>